<sequence>MRQAEIHGFLYKFFLKRQASIINSEEGLLTVKLTKDLDQQLMNRPFYWQYVNTMGWSGEPMTVSFKSKEDIDSDGEWIHFGSPRLQQIFNVIKQEGQYTTLYEKVNNELNRTPLYPWFVCNLQIKYQGWHTHDEIVSVGILLTNGTMRFDWMEENIEESFTQHVPDYAYKIPYIISPKRSIEHISNELKKRIEQETIEFTQKSIDLYNKELNMLEELTDLQNEEDHQFFEQSKEQIYERLYPKVEMNWINGGLFYLSNESTKKLISH</sequence>
<evidence type="ECO:0000256" key="1">
    <source>
        <dbReference type="SAM" id="Coils"/>
    </source>
</evidence>
<reference evidence="2 3" key="1">
    <citation type="journal article" date="2019" name="Int. J. Syst. Evol. Microbiol.">
        <title>The Global Catalogue of Microorganisms (GCM) 10K type strain sequencing project: providing services to taxonomists for standard genome sequencing and annotation.</title>
        <authorList>
            <consortium name="The Broad Institute Genomics Platform"/>
            <consortium name="The Broad Institute Genome Sequencing Center for Infectious Disease"/>
            <person name="Wu L."/>
            <person name="Ma J."/>
        </authorList>
    </citation>
    <scope>NUCLEOTIDE SEQUENCE [LARGE SCALE GENOMIC DNA]</scope>
    <source>
        <strain evidence="2 3">JCM 14193</strain>
    </source>
</reference>
<organism evidence="2 3">
    <name type="scientific">Alkalibacillus silvisoli</name>
    <dbReference type="NCBI Taxonomy" id="392823"/>
    <lineage>
        <taxon>Bacteria</taxon>
        <taxon>Bacillati</taxon>
        <taxon>Bacillota</taxon>
        <taxon>Bacilli</taxon>
        <taxon>Bacillales</taxon>
        <taxon>Bacillaceae</taxon>
        <taxon>Alkalibacillus</taxon>
    </lineage>
</organism>
<evidence type="ECO:0000313" key="3">
    <source>
        <dbReference type="Proteomes" id="UP001500740"/>
    </source>
</evidence>
<dbReference type="EMBL" id="BAAACZ010000009">
    <property type="protein sequence ID" value="GAA0457923.1"/>
    <property type="molecule type" value="Genomic_DNA"/>
</dbReference>
<dbReference type="Proteomes" id="UP001500740">
    <property type="component" value="Unassembled WGS sequence"/>
</dbReference>
<dbReference type="InterPro" id="IPR024562">
    <property type="entry name" value="YqhG"/>
</dbReference>
<accession>A0ABN0ZSZ1</accession>
<gene>
    <name evidence="2" type="ORF">GCM10008935_11210</name>
</gene>
<protein>
    <submittedName>
        <fullName evidence="2">YqhG family protein</fullName>
    </submittedName>
</protein>
<comment type="caution">
    <text evidence="2">The sequence shown here is derived from an EMBL/GenBank/DDBJ whole genome shotgun (WGS) entry which is preliminary data.</text>
</comment>
<proteinExistence type="predicted"/>
<evidence type="ECO:0000313" key="2">
    <source>
        <dbReference type="EMBL" id="GAA0457923.1"/>
    </source>
</evidence>
<name>A0ABN0ZSZ1_9BACI</name>
<dbReference type="Pfam" id="PF11079">
    <property type="entry name" value="YqhG"/>
    <property type="match status" value="1"/>
</dbReference>
<keyword evidence="3" id="KW-1185">Reference proteome</keyword>
<dbReference type="RefSeq" id="WP_343782343.1">
    <property type="nucleotide sequence ID" value="NZ_BAAACZ010000009.1"/>
</dbReference>
<feature type="coiled-coil region" evidence="1">
    <location>
        <begin position="197"/>
        <end position="224"/>
    </location>
</feature>
<keyword evidence="1" id="KW-0175">Coiled coil</keyword>